<reference evidence="3" key="1">
    <citation type="submission" date="2017-02" db="UniProtKB">
        <authorList>
            <consortium name="WormBaseParasite"/>
        </authorList>
    </citation>
    <scope>IDENTIFICATION</scope>
</reference>
<dbReference type="OrthoDB" id="540004at2759"/>
<dbReference type="PANTHER" id="PTHR12843:SF5">
    <property type="entry name" value="EEF1A LYSINE METHYLTRANSFERASE 2"/>
    <property type="match status" value="1"/>
</dbReference>
<dbReference type="EMBL" id="UYRR01038901">
    <property type="protein sequence ID" value="VDK74874.1"/>
    <property type="molecule type" value="Genomic_DNA"/>
</dbReference>
<keyword evidence="2" id="KW-1185">Reference proteome</keyword>
<dbReference type="AlphaFoldDB" id="A0A0M3KII5"/>
<sequence length="88" mass="9994">MDKGTWDAMSLSSEKEDRLKRYRNCVINITRANGLFIIFSCNFTREELRKQFECKELVFETEIASANSITFGGKSGVTSTGAVFRRVS</sequence>
<dbReference type="PANTHER" id="PTHR12843">
    <property type="entry name" value="PROTEIN-LYSINE N-METHYLTRANSFERASE METTL10"/>
    <property type="match status" value="1"/>
</dbReference>
<evidence type="ECO:0000313" key="2">
    <source>
        <dbReference type="Proteomes" id="UP000267096"/>
    </source>
</evidence>
<proteinExistence type="predicted"/>
<gene>
    <name evidence="1" type="ORF">ASIM_LOCUS20183</name>
</gene>
<reference evidence="1 2" key="2">
    <citation type="submission" date="2018-11" db="EMBL/GenBank/DDBJ databases">
        <authorList>
            <consortium name="Pathogen Informatics"/>
        </authorList>
    </citation>
    <scope>NUCLEOTIDE SEQUENCE [LARGE SCALE GENOMIC DNA]</scope>
</reference>
<protein>
    <submittedName>
        <fullName evidence="3">AT11165p (inferred by orthology to a D. melanogaster protein)</fullName>
    </submittedName>
</protein>
<evidence type="ECO:0000313" key="3">
    <source>
        <dbReference type="WBParaSite" id="ASIM_0002080401-mRNA-1"/>
    </source>
</evidence>
<organism evidence="3">
    <name type="scientific">Anisakis simplex</name>
    <name type="common">Herring worm</name>
    <dbReference type="NCBI Taxonomy" id="6269"/>
    <lineage>
        <taxon>Eukaryota</taxon>
        <taxon>Metazoa</taxon>
        <taxon>Ecdysozoa</taxon>
        <taxon>Nematoda</taxon>
        <taxon>Chromadorea</taxon>
        <taxon>Rhabditida</taxon>
        <taxon>Spirurina</taxon>
        <taxon>Ascaridomorpha</taxon>
        <taxon>Ascaridoidea</taxon>
        <taxon>Anisakidae</taxon>
        <taxon>Anisakis</taxon>
        <taxon>Anisakis simplex complex</taxon>
    </lineage>
</organism>
<dbReference type="Proteomes" id="UP000267096">
    <property type="component" value="Unassembled WGS sequence"/>
</dbReference>
<name>A0A0M3KII5_ANISI</name>
<dbReference type="GO" id="GO:0016279">
    <property type="term" value="F:protein-lysine N-methyltransferase activity"/>
    <property type="evidence" value="ECO:0007669"/>
    <property type="project" value="TreeGrafter"/>
</dbReference>
<accession>A0A0M3KII5</accession>
<dbReference type="WBParaSite" id="ASIM_0002080401-mRNA-1">
    <property type="protein sequence ID" value="ASIM_0002080401-mRNA-1"/>
    <property type="gene ID" value="ASIM_0002080401"/>
</dbReference>
<evidence type="ECO:0000313" key="1">
    <source>
        <dbReference type="EMBL" id="VDK74874.1"/>
    </source>
</evidence>
<dbReference type="GO" id="GO:0005737">
    <property type="term" value="C:cytoplasm"/>
    <property type="evidence" value="ECO:0007669"/>
    <property type="project" value="TreeGrafter"/>
</dbReference>